<dbReference type="EMBL" id="AHPD01000002">
    <property type="protein sequence ID" value="KEC67053.1"/>
    <property type="molecule type" value="Genomic_DNA"/>
</dbReference>
<keyword evidence="2" id="KW-1185">Reference proteome</keyword>
<proteinExistence type="predicted"/>
<evidence type="ECO:0000313" key="2">
    <source>
        <dbReference type="Proteomes" id="UP000027143"/>
    </source>
</evidence>
<comment type="caution">
    <text evidence="1">The sequence shown here is derived from an EMBL/GenBank/DDBJ whole genome shotgun (WGS) entry which is preliminary data.</text>
</comment>
<reference evidence="1 2" key="1">
    <citation type="submission" date="2012-04" db="EMBL/GenBank/DDBJ databases">
        <title>The Genome Sequence of Bartonella quintana JK 68.</title>
        <authorList>
            <consortium name="The Broad Institute Genome Sequencing Platform"/>
            <consortium name="The Broad Institute Genome Sequencing Center for Infectious Disease"/>
            <person name="Feldgarden M."/>
            <person name="Kirby J."/>
            <person name="Kosoy M."/>
            <person name="Birtles R."/>
            <person name="Probert W.S."/>
            <person name="Chiaraviglio L."/>
            <person name="Walker B."/>
            <person name="Young S.K."/>
            <person name="Zeng Q."/>
            <person name="Gargeya S."/>
            <person name="Fitzgerald M."/>
            <person name="Haas B."/>
            <person name="Abouelleil A."/>
            <person name="Alvarado L."/>
            <person name="Arachchi H.M."/>
            <person name="Berlin A.M."/>
            <person name="Chapman S.B."/>
            <person name="Goldberg J."/>
            <person name="Griggs A."/>
            <person name="Gujja S."/>
            <person name="Hansen M."/>
            <person name="Howarth C."/>
            <person name="Imamovic A."/>
            <person name="Larimer J."/>
            <person name="McCowen C."/>
            <person name="Montmayeur A."/>
            <person name="Murphy C."/>
            <person name="Neiman D."/>
            <person name="Pearson M."/>
            <person name="Priest M."/>
            <person name="Roberts A."/>
            <person name="Saif S."/>
            <person name="Shea T."/>
            <person name="Sisk P."/>
            <person name="Sykes S."/>
            <person name="Wortman J."/>
            <person name="Nusbaum C."/>
            <person name="Birren B."/>
        </authorList>
    </citation>
    <scope>NUCLEOTIDE SEQUENCE [LARGE SCALE GENOMIC DNA]</scope>
    <source>
        <strain evidence="1 2">JK 68</strain>
    </source>
</reference>
<evidence type="ECO:0000313" key="1">
    <source>
        <dbReference type="EMBL" id="KEC67053.1"/>
    </source>
</evidence>
<dbReference type="GO" id="GO:0005840">
    <property type="term" value="C:ribosome"/>
    <property type="evidence" value="ECO:0007669"/>
    <property type="project" value="UniProtKB-KW"/>
</dbReference>
<accession>A0ABR4SRC9</accession>
<name>A0ABR4SRC9_BARQI</name>
<organism evidence="1 2">
    <name type="scientific">Bartonella quintana JK 68</name>
    <dbReference type="NCBI Taxonomy" id="1134503"/>
    <lineage>
        <taxon>Bacteria</taxon>
        <taxon>Pseudomonadati</taxon>
        <taxon>Pseudomonadota</taxon>
        <taxon>Alphaproteobacteria</taxon>
        <taxon>Hyphomicrobiales</taxon>
        <taxon>Bartonellaceae</taxon>
        <taxon>Bartonella</taxon>
    </lineage>
</organism>
<keyword evidence="1" id="KW-0687">Ribonucleoprotein</keyword>
<dbReference type="Proteomes" id="UP000027143">
    <property type="component" value="Unassembled WGS sequence"/>
</dbReference>
<gene>
    <name evidence="1" type="ORF">O7U_00327</name>
</gene>
<keyword evidence="1" id="KW-0689">Ribosomal protein</keyword>
<sequence>MGIWIRIHYPYLHVDDVIEFMAEKKFSPILDISFQYASPTVLCNVKRPTLMEK</sequence>
<protein>
    <submittedName>
        <fullName evidence="1">Ribosomal protein S12 methylthiotransferase RimO</fullName>
    </submittedName>
</protein>